<evidence type="ECO:0000256" key="3">
    <source>
        <dbReference type="ARBA" id="ARBA00022691"/>
    </source>
</evidence>
<feature type="compositionally biased region" description="Low complexity" evidence="5">
    <location>
        <begin position="258"/>
        <end position="274"/>
    </location>
</feature>
<dbReference type="Gene3D" id="3.40.50.150">
    <property type="entry name" value="Vaccinia Virus protein VP39"/>
    <property type="match status" value="1"/>
</dbReference>
<feature type="region of interest" description="Disordered" evidence="5">
    <location>
        <begin position="248"/>
        <end position="274"/>
    </location>
</feature>
<reference evidence="9" key="1">
    <citation type="submission" date="2020-01" db="EMBL/GenBank/DDBJ databases">
        <authorList>
            <person name="Feng Z.H.Z."/>
        </authorList>
    </citation>
    <scope>NUCLEOTIDE SEQUENCE</scope>
    <source>
        <strain evidence="9">CBS107.38</strain>
    </source>
</reference>
<dbReference type="Pfam" id="PF06325">
    <property type="entry name" value="PrmA"/>
    <property type="match status" value="1"/>
</dbReference>
<dbReference type="GeneID" id="62199114"/>
<dbReference type="Gene3D" id="2.70.160.11">
    <property type="entry name" value="Hnrnp arginine n-methyltransferase1"/>
    <property type="match status" value="1"/>
</dbReference>
<dbReference type="GO" id="GO:0005634">
    <property type="term" value="C:nucleus"/>
    <property type="evidence" value="ECO:0007669"/>
    <property type="project" value="TreeGrafter"/>
</dbReference>
<evidence type="ECO:0000256" key="2">
    <source>
        <dbReference type="ARBA" id="ARBA00022679"/>
    </source>
</evidence>
<dbReference type="AlphaFoldDB" id="A0A8H7BHD5"/>
<feature type="domain" description="Protein arginine N-methyltransferase" evidence="6">
    <location>
        <begin position="725"/>
        <end position="888"/>
    </location>
</feature>
<dbReference type="Pfam" id="PF23076">
    <property type="entry name" value="PH_FT_C"/>
    <property type="match status" value="1"/>
</dbReference>
<feature type="domain" description="PH" evidence="8">
    <location>
        <begin position="439"/>
        <end position="549"/>
    </location>
</feature>
<dbReference type="SUPFAM" id="SSF53335">
    <property type="entry name" value="S-adenosyl-L-methionine-dependent methyltransferases"/>
    <property type="match status" value="1"/>
</dbReference>
<evidence type="ECO:0000256" key="5">
    <source>
        <dbReference type="SAM" id="MobiDB-lite"/>
    </source>
</evidence>
<feature type="domain" description="PH" evidence="7">
    <location>
        <begin position="313"/>
        <end position="433"/>
    </location>
</feature>
<evidence type="ECO:0000259" key="7">
    <source>
        <dbReference type="Pfam" id="PF23074"/>
    </source>
</evidence>
<evidence type="ECO:0008006" key="11">
    <source>
        <dbReference type="Google" id="ProtNLM"/>
    </source>
</evidence>
<dbReference type="GO" id="GO:0016274">
    <property type="term" value="F:protein-arginine N-methyltransferase activity"/>
    <property type="evidence" value="ECO:0007669"/>
    <property type="project" value="InterPro"/>
</dbReference>
<evidence type="ECO:0000259" key="6">
    <source>
        <dbReference type="Pfam" id="PF22528"/>
    </source>
</evidence>
<keyword evidence="1 4" id="KW-0489">Methyltransferase</keyword>
<accession>A0A8H7BHD5</accession>
<feature type="compositionally biased region" description="Pro residues" evidence="5">
    <location>
        <begin position="248"/>
        <end position="257"/>
    </location>
</feature>
<dbReference type="GO" id="GO:0042054">
    <property type="term" value="F:histone methyltransferase activity"/>
    <property type="evidence" value="ECO:0007669"/>
    <property type="project" value="TreeGrafter"/>
</dbReference>
<organism evidence="9 10">
    <name type="scientific">Alternaria burnsii</name>
    <dbReference type="NCBI Taxonomy" id="1187904"/>
    <lineage>
        <taxon>Eukaryota</taxon>
        <taxon>Fungi</taxon>
        <taxon>Dikarya</taxon>
        <taxon>Ascomycota</taxon>
        <taxon>Pezizomycotina</taxon>
        <taxon>Dothideomycetes</taxon>
        <taxon>Pleosporomycetidae</taxon>
        <taxon>Pleosporales</taxon>
        <taxon>Pleosporineae</taxon>
        <taxon>Pleosporaceae</taxon>
        <taxon>Alternaria</taxon>
        <taxon>Alternaria sect. Alternaria</taxon>
    </lineage>
</organism>
<evidence type="ECO:0000259" key="8">
    <source>
        <dbReference type="Pfam" id="PF23076"/>
    </source>
</evidence>
<dbReference type="InterPro" id="IPR057081">
    <property type="entry name" value="PH_N"/>
</dbReference>
<dbReference type="Pfam" id="PF22528">
    <property type="entry name" value="PRMT_C"/>
    <property type="match status" value="1"/>
</dbReference>
<dbReference type="InterPro" id="IPR055135">
    <property type="entry name" value="PRMT_dom"/>
</dbReference>
<dbReference type="FunFam" id="2.70.160.11:FF:000001">
    <property type="entry name" value="Blast:Protein arginine N-methyltransferase 1"/>
    <property type="match status" value="1"/>
</dbReference>
<dbReference type="PANTHER" id="PTHR11006">
    <property type="entry name" value="PROTEIN ARGININE N-METHYLTRANSFERASE"/>
    <property type="match status" value="1"/>
</dbReference>
<dbReference type="RefSeq" id="XP_038791792.1">
    <property type="nucleotide sequence ID" value="XM_038925936.1"/>
</dbReference>
<dbReference type="FunFam" id="3.40.50.150:FF:000050">
    <property type="entry name" value="Hnrnp arginine n-methyltransferase"/>
    <property type="match status" value="1"/>
</dbReference>
<evidence type="ECO:0000313" key="9">
    <source>
        <dbReference type="EMBL" id="KAF7681913.1"/>
    </source>
</evidence>
<dbReference type="GO" id="GO:0032259">
    <property type="term" value="P:methylation"/>
    <property type="evidence" value="ECO:0007669"/>
    <property type="project" value="UniProtKB-KW"/>
</dbReference>
<evidence type="ECO:0000313" key="10">
    <source>
        <dbReference type="Proteomes" id="UP000596902"/>
    </source>
</evidence>
<feature type="region of interest" description="Disordered" evidence="5">
    <location>
        <begin position="189"/>
        <end position="217"/>
    </location>
</feature>
<dbReference type="InterPro" id="IPR025799">
    <property type="entry name" value="Arg_MeTrfase"/>
</dbReference>
<keyword evidence="10" id="KW-1185">Reference proteome</keyword>
<evidence type="ECO:0000256" key="4">
    <source>
        <dbReference type="PROSITE-ProRule" id="PRU01015"/>
    </source>
</evidence>
<evidence type="ECO:0000256" key="1">
    <source>
        <dbReference type="ARBA" id="ARBA00022603"/>
    </source>
</evidence>
<sequence>MQTNDVIKSDELDTSIFIVTRIAGLLSFEGEIPQYRKDIRSHIAELFAISHALHELHDALELSRYGRYAGHILKDLEVCLPSLGYTLEDVQDIFNRSKKSRHAAPGAFPGTPPYAIIWEDALADFTSQGMSLPKRFETFRTYLQGMHDALKGEEDEAELAKFKVLLSRLLKKRKPMPVESYFSRLSVHGNGKGVARTPQPPSPKVPRPKIHQHPTYPAPQYAYQAPQLPLPHRSHIAPTWGGIGDIPFVPPPVPEIPQSPTYSSASSQAYSNQSTDSEPVAHWAMKIFDGRHGSTPFQSPAERTKCFGRDEPRVIEMLDSDGFEKVLELPFEATNVWVRIYWRADDNRARILFLTMDPDGHRLRHQIPITALALRRAGSSLRLCRVNREDGRLDLWARLRFPLYERMVLFYCTAIAMKRQDQTGIAEGLEDVFVPGEKIVFSGETTDNRYLHAFRIYYDTDSGCVRFEATARRGPLNTIPIWTAFVTQYVGRSDWMKRVGPDTIQFEKLHPYVFSDGYRLPKGSTGKYRLTFTSSEDAKHFRDSFHSIRSQSTSFSYPTTNMANQQEAGKKDPLTGMAHSEAHYFNSYNHHGIHEEMLKDEVRTKSYRDAIYQNPHLFKDKVVLDVGCGTSILSMFAVKAGAKHVIGVDMSTIIDKAKEIVEVNGMSDKITLLQGKMEEVVLPFDKVDIIISEWMGYFLLYESMLDTVLYARDKYLVKDGLIFPDKATIFMAGIEDGDYKEEKIGFWDNVWGFDYSPLKATAITEPLVDTVDIKAVVTDPSPVITLDLYTCTVADLAFRLPYELKVRRSDFVHAVIAWFDIEFAACHKPIRFSTGPHTKYTHWKQTVFYLKDVLTVEEGETISGILENKPNEKNHRDLDINISYKLESSDMHRQASGEAQYKMC</sequence>
<dbReference type="InterPro" id="IPR029063">
    <property type="entry name" value="SAM-dependent_MTases_sf"/>
</dbReference>
<reference evidence="9" key="2">
    <citation type="submission" date="2020-08" db="EMBL/GenBank/DDBJ databases">
        <title>Draft Genome Sequence of Cumin Blight Pathogen Alternaria burnsii.</title>
        <authorList>
            <person name="Feng Z."/>
        </authorList>
    </citation>
    <scope>NUCLEOTIDE SEQUENCE</scope>
    <source>
        <strain evidence="9">CBS107.38</strain>
    </source>
</reference>
<protein>
    <recommendedName>
        <fullName evidence="11">Protein arginine N-methyltransferase 1</fullName>
    </recommendedName>
</protein>
<dbReference type="Proteomes" id="UP000596902">
    <property type="component" value="Unassembled WGS sequence"/>
</dbReference>
<dbReference type="Pfam" id="PF23074">
    <property type="entry name" value="PH_FT_N"/>
    <property type="match status" value="1"/>
</dbReference>
<dbReference type="PANTHER" id="PTHR11006:SF53">
    <property type="entry name" value="PROTEIN ARGININE N-METHYLTRANSFERASE 3"/>
    <property type="match status" value="1"/>
</dbReference>
<dbReference type="PROSITE" id="PS51678">
    <property type="entry name" value="SAM_MT_PRMT"/>
    <property type="match status" value="1"/>
</dbReference>
<keyword evidence="3 4" id="KW-0949">S-adenosyl-L-methionine</keyword>
<name>A0A8H7BHD5_9PLEO</name>
<dbReference type="EMBL" id="JAAABM010000001">
    <property type="protein sequence ID" value="KAF7681913.1"/>
    <property type="molecule type" value="Genomic_DNA"/>
</dbReference>
<dbReference type="InterPro" id="IPR057082">
    <property type="entry name" value="PH_C"/>
</dbReference>
<dbReference type="CDD" id="cd02440">
    <property type="entry name" value="AdoMet_MTases"/>
    <property type="match status" value="1"/>
</dbReference>
<proteinExistence type="predicted"/>
<comment type="caution">
    <text evidence="9">The sequence shown here is derived from an EMBL/GenBank/DDBJ whole genome shotgun (WGS) entry which is preliminary data.</text>
</comment>
<keyword evidence="2 4" id="KW-0808">Transferase</keyword>
<gene>
    <name evidence="9" type="ORF">GT037_000889</name>
</gene>